<dbReference type="RefSeq" id="WP_172207013.1">
    <property type="nucleotide sequence ID" value="NZ_BLLI01000001.1"/>
</dbReference>
<feature type="transmembrane region" description="Helical" evidence="6">
    <location>
        <begin position="385"/>
        <end position="406"/>
    </location>
</feature>
<feature type="transmembrane region" description="Helical" evidence="6">
    <location>
        <begin position="74"/>
        <end position="93"/>
    </location>
</feature>
<dbReference type="AlphaFoldDB" id="A0A6A0BAR5"/>
<organism evidence="7 8">
    <name type="scientific">Pseudolactococcus hodotermopsidis</name>
    <dbReference type="NCBI Taxonomy" id="2709157"/>
    <lineage>
        <taxon>Bacteria</taxon>
        <taxon>Bacillati</taxon>
        <taxon>Bacillota</taxon>
        <taxon>Bacilli</taxon>
        <taxon>Lactobacillales</taxon>
        <taxon>Streptococcaceae</taxon>
        <taxon>Pseudolactococcus</taxon>
    </lineage>
</organism>
<dbReference type="Proteomes" id="UP000480303">
    <property type="component" value="Unassembled WGS sequence"/>
</dbReference>
<evidence type="ECO:0000256" key="4">
    <source>
        <dbReference type="ARBA" id="ARBA00022989"/>
    </source>
</evidence>
<dbReference type="GO" id="GO:0022857">
    <property type="term" value="F:transmembrane transporter activity"/>
    <property type="evidence" value="ECO:0007669"/>
    <property type="project" value="InterPro"/>
</dbReference>
<feature type="transmembrane region" description="Helical" evidence="6">
    <location>
        <begin position="41"/>
        <end position="62"/>
    </location>
</feature>
<evidence type="ECO:0000313" key="8">
    <source>
        <dbReference type="Proteomes" id="UP000480303"/>
    </source>
</evidence>
<feature type="transmembrane region" description="Helical" evidence="6">
    <location>
        <begin position="218"/>
        <end position="242"/>
    </location>
</feature>
<comment type="subcellular location">
    <subcellularLocation>
        <location evidence="1">Cell membrane</location>
        <topology evidence="1">Multi-pass membrane protein</topology>
    </subcellularLocation>
</comment>
<evidence type="ECO:0000256" key="6">
    <source>
        <dbReference type="SAM" id="Phobius"/>
    </source>
</evidence>
<dbReference type="PANTHER" id="PTHR23513">
    <property type="entry name" value="INTEGRAL MEMBRANE EFFLUX PROTEIN-RELATED"/>
    <property type="match status" value="1"/>
</dbReference>
<keyword evidence="5 6" id="KW-0472">Membrane</keyword>
<feature type="transmembrane region" description="Helical" evidence="6">
    <location>
        <begin position="12"/>
        <end position="35"/>
    </location>
</feature>
<sequence>MEKRSLKQLRISLISTTVGVFGSSIFSFGLGLLILRETSSAMNFGMTQIIGPIVSLILLPIVGTLIDKHSHKKIIIASQIFTILSLAIFIVLYRLVDTPMLSVIFIITMLKISDLFTGNAYQAARVHLVLAKDLQKFLGYTQSAQSFSGLISPILSAILFTILPFELFVIVEIATEIVTLILTFSLDFDFNQQEKAEKSEEMSYSFKDGLVYFMSKKLLWGMILISAPVNFFFGAITIGMPYMQIHVLGFSNLMYATVEIAMTLGFFIAGIRLGKSKQLRYPVLKSMKSLTLLVVCLFLAGLIPIVTKTLYLALSLYVILMLVLGVALVYTNTPLFGWIQKVVPSHLQGRVFTLMGTISQLLMPLGVLVFGMIYDLKVAKISLNFITAVTCSALVIFWTIGVSWFLKLDFKLAEVDENGVAKEI</sequence>
<comment type="caution">
    <text evidence="7">The sequence shown here is derived from an EMBL/GenBank/DDBJ whole genome shotgun (WGS) entry which is preliminary data.</text>
</comment>
<dbReference type="Gene3D" id="1.20.1250.20">
    <property type="entry name" value="MFS general substrate transporter like domains"/>
    <property type="match status" value="1"/>
</dbReference>
<dbReference type="GO" id="GO:0005886">
    <property type="term" value="C:plasma membrane"/>
    <property type="evidence" value="ECO:0007669"/>
    <property type="project" value="UniProtKB-SubCell"/>
</dbReference>
<feature type="transmembrane region" description="Helical" evidence="6">
    <location>
        <begin position="137"/>
        <end position="162"/>
    </location>
</feature>
<protein>
    <submittedName>
        <fullName evidence="7">MFS transporter</fullName>
    </submittedName>
</protein>
<evidence type="ECO:0000256" key="1">
    <source>
        <dbReference type="ARBA" id="ARBA00004651"/>
    </source>
</evidence>
<gene>
    <name evidence="7" type="ORF">Hs30E_00350</name>
</gene>
<accession>A0A6A0BAR5</accession>
<dbReference type="CDD" id="cd06173">
    <property type="entry name" value="MFS_MefA_like"/>
    <property type="match status" value="1"/>
</dbReference>
<name>A0A6A0BAR5_9LACT</name>
<keyword evidence="3 6" id="KW-0812">Transmembrane</keyword>
<feature type="transmembrane region" description="Helical" evidence="6">
    <location>
        <begin position="311"/>
        <end position="330"/>
    </location>
</feature>
<evidence type="ECO:0000256" key="3">
    <source>
        <dbReference type="ARBA" id="ARBA00022692"/>
    </source>
</evidence>
<evidence type="ECO:0000256" key="5">
    <source>
        <dbReference type="ARBA" id="ARBA00023136"/>
    </source>
</evidence>
<dbReference type="InterPro" id="IPR036259">
    <property type="entry name" value="MFS_trans_sf"/>
</dbReference>
<reference evidence="7 8" key="1">
    <citation type="submission" date="2020-02" db="EMBL/GenBank/DDBJ databases">
        <title>Draft genome sequence of Lactococcus sp. Hs30E4-3.</title>
        <authorList>
            <person name="Noda S."/>
            <person name="Yuki M."/>
            <person name="Ohkuma M."/>
        </authorList>
    </citation>
    <scope>NUCLEOTIDE SEQUENCE [LARGE SCALE GENOMIC DNA]</scope>
    <source>
        <strain evidence="7 8">Hs30E4-3</strain>
    </source>
</reference>
<feature type="transmembrane region" description="Helical" evidence="6">
    <location>
        <begin position="286"/>
        <end position="305"/>
    </location>
</feature>
<proteinExistence type="predicted"/>
<dbReference type="EMBL" id="BLLI01000001">
    <property type="protein sequence ID" value="GFH41484.1"/>
    <property type="molecule type" value="Genomic_DNA"/>
</dbReference>
<feature type="transmembrane region" description="Helical" evidence="6">
    <location>
        <begin position="254"/>
        <end position="274"/>
    </location>
</feature>
<dbReference type="SUPFAM" id="SSF103473">
    <property type="entry name" value="MFS general substrate transporter"/>
    <property type="match status" value="1"/>
</dbReference>
<dbReference type="InterPro" id="IPR011701">
    <property type="entry name" value="MFS"/>
</dbReference>
<dbReference type="Pfam" id="PF07690">
    <property type="entry name" value="MFS_1"/>
    <property type="match status" value="1"/>
</dbReference>
<keyword evidence="2" id="KW-1003">Cell membrane</keyword>
<keyword evidence="4 6" id="KW-1133">Transmembrane helix</keyword>
<evidence type="ECO:0000256" key="2">
    <source>
        <dbReference type="ARBA" id="ARBA00022475"/>
    </source>
</evidence>
<evidence type="ECO:0000313" key="7">
    <source>
        <dbReference type="EMBL" id="GFH41484.1"/>
    </source>
</evidence>
<feature type="transmembrane region" description="Helical" evidence="6">
    <location>
        <begin position="351"/>
        <end position="373"/>
    </location>
</feature>
<dbReference type="PANTHER" id="PTHR23513:SF6">
    <property type="entry name" value="MAJOR FACILITATOR SUPERFAMILY ASSOCIATED DOMAIN-CONTAINING PROTEIN"/>
    <property type="match status" value="1"/>
</dbReference>
<keyword evidence="8" id="KW-1185">Reference proteome</keyword>